<dbReference type="EMBL" id="CP036434">
    <property type="protein sequence ID" value="QDV08844.1"/>
    <property type="molecule type" value="Genomic_DNA"/>
</dbReference>
<reference evidence="3 4" key="1">
    <citation type="submission" date="2019-02" db="EMBL/GenBank/DDBJ databases">
        <title>Deep-cultivation of Planctomycetes and their phenomic and genomic characterization uncovers novel biology.</title>
        <authorList>
            <person name="Wiegand S."/>
            <person name="Jogler M."/>
            <person name="Boedeker C."/>
            <person name="Pinto D."/>
            <person name="Vollmers J."/>
            <person name="Rivas-Marin E."/>
            <person name="Kohn T."/>
            <person name="Peeters S.H."/>
            <person name="Heuer A."/>
            <person name="Rast P."/>
            <person name="Oberbeckmann S."/>
            <person name="Bunk B."/>
            <person name="Jeske O."/>
            <person name="Meyerdierks A."/>
            <person name="Storesund J.E."/>
            <person name="Kallscheuer N."/>
            <person name="Luecker S."/>
            <person name="Lage O.M."/>
            <person name="Pohl T."/>
            <person name="Merkel B.J."/>
            <person name="Hornburger P."/>
            <person name="Mueller R.-W."/>
            <person name="Bruemmer F."/>
            <person name="Labrenz M."/>
            <person name="Spormann A.M."/>
            <person name="Op den Camp H."/>
            <person name="Overmann J."/>
            <person name="Amann R."/>
            <person name="Jetten M.S.M."/>
            <person name="Mascher T."/>
            <person name="Medema M.H."/>
            <person name="Devos D.P."/>
            <person name="Kaster A.-K."/>
            <person name="Ovreas L."/>
            <person name="Rohde M."/>
            <person name="Galperin M.Y."/>
            <person name="Jogler C."/>
        </authorList>
    </citation>
    <scope>NUCLEOTIDE SEQUENCE [LARGE SCALE GENOMIC DNA]</scope>
    <source>
        <strain evidence="3 4">Poly30</strain>
    </source>
</reference>
<dbReference type="SMART" id="SM00829">
    <property type="entry name" value="PKS_ER"/>
    <property type="match status" value="1"/>
</dbReference>
<feature type="domain" description="Enoyl reductase (ER)" evidence="2">
    <location>
        <begin position="20"/>
        <end position="351"/>
    </location>
</feature>
<dbReference type="SUPFAM" id="SSF50129">
    <property type="entry name" value="GroES-like"/>
    <property type="match status" value="1"/>
</dbReference>
<dbReference type="Gene3D" id="3.90.180.10">
    <property type="entry name" value="Medium-chain alcohol dehydrogenases, catalytic domain"/>
    <property type="match status" value="1"/>
</dbReference>
<dbReference type="GO" id="GO:0003960">
    <property type="term" value="F:quinone reductase (NADPH) activity"/>
    <property type="evidence" value="ECO:0007669"/>
    <property type="project" value="UniProtKB-EC"/>
</dbReference>
<dbReference type="InterPro" id="IPR013154">
    <property type="entry name" value="ADH-like_N"/>
</dbReference>
<protein>
    <submittedName>
        <fullName evidence="3">Quinone oxidoreductase 1</fullName>
        <ecNumber evidence="3">1.6.5.5</ecNumber>
    </submittedName>
</protein>
<evidence type="ECO:0000313" key="4">
    <source>
        <dbReference type="Proteomes" id="UP000320390"/>
    </source>
</evidence>
<evidence type="ECO:0000259" key="2">
    <source>
        <dbReference type="SMART" id="SM00829"/>
    </source>
</evidence>
<dbReference type="Pfam" id="PF08240">
    <property type="entry name" value="ADH_N"/>
    <property type="match status" value="1"/>
</dbReference>
<dbReference type="PANTHER" id="PTHR44154:SF1">
    <property type="entry name" value="QUINONE OXIDOREDUCTASE"/>
    <property type="match status" value="1"/>
</dbReference>
<dbReference type="EC" id="1.6.5.5" evidence="3"/>
<sequence length="353" mass="36996">MVRGTDSSGTMRAVHVIEHGGPGVLRMVELPVPEPAAGEVRVKVAAISLNHLDIWVRRGMPGVEIPMPHIPGCDGTGTIDALGEGVGPEVTVGMRVLIEPGFTTADGPEVQAGMDHLAPDYGIRGEHAPGLAAEYVCLPEQYVTPLPEGLDLIDTAAVPLVFLTAWGMLHTRAKIQAGETVLVLGAASGVGSAGIQIAKAHGCRVITTAGSPEKRALGVELGAHDALDHRDDAWPKELKALTGGQGADVVFEHIGPATWDGAMRSLRRGGRLVTCGGTTGPKVSITLPHLFMKNQSVLGSTMGPRSAFVDILQGMANGLFRPVVHSVLPIERIADAHQMLEGREVVGKLVLTF</sequence>
<gene>
    <name evidence="3" type="primary">qorA</name>
    <name evidence="3" type="ORF">Poly30_43990</name>
</gene>
<dbReference type="PANTHER" id="PTHR44154">
    <property type="entry name" value="QUINONE OXIDOREDUCTASE"/>
    <property type="match status" value="1"/>
</dbReference>
<evidence type="ECO:0000256" key="1">
    <source>
        <dbReference type="ARBA" id="ARBA00022857"/>
    </source>
</evidence>
<dbReference type="AlphaFoldDB" id="A0A518EXM0"/>
<proteinExistence type="predicted"/>
<accession>A0A518EXM0</accession>
<dbReference type="Proteomes" id="UP000320390">
    <property type="component" value="Chromosome"/>
</dbReference>
<dbReference type="InterPro" id="IPR036291">
    <property type="entry name" value="NAD(P)-bd_dom_sf"/>
</dbReference>
<dbReference type="InterPro" id="IPR051603">
    <property type="entry name" value="Zinc-ADH_QOR/CCCR"/>
</dbReference>
<dbReference type="InterPro" id="IPR011032">
    <property type="entry name" value="GroES-like_sf"/>
</dbReference>
<organism evidence="3 4">
    <name type="scientific">Saltatorellus ferox</name>
    <dbReference type="NCBI Taxonomy" id="2528018"/>
    <lineage>
        <taxon>Bacteria</taxon>
        <taxon>Pseudomonadati</taxon>
        <taxon>Planctomycetota</taxon>
        <taxon>Planctomycetia</taxon>
        <taxon>Planctomycetia incertae sedis</taxon>
        <taxon>Saltatorellus</taxon>
    </lineage>
</organism>
<dbReference type="SUPFAM" id="SSF51735">
    <property type="entry name" value="NAD(P)-binding Rossmann-fold domains"/>
    <property type="match status" value="1"/>
</dbReference>
<dbReference type="Pfam" id="PF00107">
    <property type="entry name" value="ADH_zinc_N"/>
    <property type="match status" value="1"/>
</dbReference>
<dbReference type="Gene3D" id="3.40.50.720">
    <property type="entry name" value="NAD(P)-binding Rossmann-like Domain"/>
    <property type="match status" value="1"/>
</dbReference>
<dbReference type="InterPro" id="IPR013149">
    <property type="entry name" value="ADH-like_C"/>
</dbReference>
<keyword evidence="1" id="KW-0521">NADP</keyword>
<name>A0A518EXM0_9BACT</name>
<evidence type="ECO:0000313" key="3">
    <source>
        <dbReference type="EMBL" id="QDV08844.1"/>
    </source>
</evidence>
<dbReference type="OrthoDB" id="9787435at2"/>
<keyword evidence="4" id="KW-1185">Reference proteome</keyword>
<keyword evidence="3" id="KW-0560">Oxidoreductase</keyword>
<dbReference type="InterPro" id="IPR020843">
    <property type="entry name" value="ER"/>
</dbReference>